<organism evidence="1 2">
    <name type="scientific">Fukomys damarensis</name>
    <name type="common">Damaraland mole rat</name>
    <name type="synonym">Cryptomys damarensis</name>
    <dbReference type="NCBI Taxonomy" id="885580"/>
    <lineage>
        <taxon>Eukaryota</taxon>
        <taxon>Metazoa</taxon>
        <taxon>Chordata</taxon>
        <taxon>Craniata</taxon>
        <taxon>Vertebrata</taxon>
        <taxon>Euteleostomi</taxon>
        <taxon>Mammalia</taxon>
        <taxon>Eutheria</taxon>
        <taxon>Euarchontoglires</taxon>
        <taxon>Glires</taxon>
        <taxon>Rodentia</taxon>
        <taxon>Hystricomorpha</taxon>
        <taxon>Bathyergidae</taxon>
        <taxon>Fukomys</taxon>
    </lineage>
</organism>
<dbReference type="Proteomes" id="UP000028990">
    <property type="component" value="Unassembled WGS sequence"/>
</dbReference>
<protein>
    <submittedName>
        <fullName evidence="1">Uncharacterized protein</fullName>
    </submittedName>
</protein>
<proteinExistence type="predicted"/>
<evidence type="ECO:0000313" key="2">
    <source>
        <dbReference type="Proteomes" id="UP000028990"/>
    </source>
</evidence>
<evidence type="ECO:0000313" key="1">
    <source>
        <dbReference type="EMBL" id="KFO27924.1"/>
    </source>
</evidence>
<sequence length="74" mass="7754">MMEFLGATIQNGSWASGPQSTSSSPGLLIPGRLFLKACRLSLELVLGAARFLLEPGADAVAKDVLVNEHIVQGC</sequence>
<dbReference type="EMBL" id="KN122840">
    <property type="protein sequence ID" value="KFO27924.1"/>
    <property type="molecule type" value="Genomic_DNA"/>
</dbReference>
<dbReference type="AlphaFoldDB" id="A0A091D726"/>
<name>A0A091D726_FUKDA</name>
<reference evidence="1 2" key="1">
    <citation type="submission" date="2013-11" db="EMBL/GenBank/DDBJ databases">
        <title>The Damaraland mole rat (Fukomys damarensis) genome and evolution of African mole rats.</title>
        <authorList>
            <person name="Gladyshev V.N."/>
            <person name="Fang X."/>
        </authorList>
    </citation>
    <scope>NUCLEOTIDE SEQUENCE [LARGE SCALE GENOMIC DNA]</scope>
    <source>
        <tissue evidence="1">Liver</tissue>
    </source>
</reference>
<keyword evidence="2" id="KW-1185">Reference proteome</keyword>
<accession>A0A091D726</accession>
<gene>
    <name evidence="1" type="ORF">H920_10683</name>
</gene>